<dbReference type="InterPro" id="IPR050942">
    <property type="entry name" value="F-box_BR-signaling"/>
</dbReference>
<name>A0AAV1SHH1_9ROSI</name>
<keyword evidence="4" id="KW-1185">Reference proteome</keyword>
<feature type="region of interest" description="Disordered" evidence="1">
    <location>
        <begin position="1"/>
        <end position="46"/>
    </location>
</feature>
<gene>
    <name evidence="3" type="ORF">DCAF_LOCUS23391</name>
</gene>
<evidence type="ECO:0000313" key="4">
    <source>
        <dbReference type="Proteomes" id="UP001314170"/>
    </source>
</evidence>
<dbReference type="EMBL" id="CAWUPB010001184">
    <property type="protein sequence ID" value="CAK7350650.1"/>
    <property type="molecule type" value="Genomic_DNA"/>
</dbReference>
<dbReference type="Proteomes" id="UP001314170">
    <property type="component" value="Unassembled WGS sequence"/>
</dbReference>
<accession>A0AAV1SHH1</accession>
<feature type="domain" description="KIB1-4 beta-propeller" evidence="2">
    <location>
        <begin position="74"/>
        <end position="180"/>
    </location>
</feature>
<evidence type="ECO:0000256" key="1">
    <source>
        <dbReference type="SAM" id="MobiDB-lite"/>
    </source>
</evidence>
<dbReference type="InterPro" id="IPR005174">
    <property type="entry name" value="KIB1-4_b-propeller"/>
</dbReference>
<dbReference type="Pfam" id="PF03478">
    <property type="entry name" value="Beta-prop_KIB1-4"/>
    <property type="match status" value="1"/>
</dbReference>
<proteinExistence type="predicted"/>
<dbReference type="PANTHER" id="PTHR44259">
    <property type="entry name" value="OS07G0183000 PROTEIN-RELATED"/>
    <property type="match status" value="1"/>
</dbReference>
<evidence type="ECO:0000313" key="3">
    <source>
        <dbReference type="EMBL" id="CAK7350650.1"/>
    </source>
</evidence>
<protein>
    <recommendedName>
        <fullName evidence="2">KIB1-4 beta-propeller domain-containing protein</fullName>
    </recommendedName>
</protein>
<sequence>MTLTMKKIDEDDYGPNVNNHQQDDDNGGNVQEDNIDGDIKLDGNYDEDNDDISIDYELYELENLDVEEEVLQNNFESDIHKAVFSMDPDLHPNSYRVELPKGGELVMVYRFLDDVFMIEGFHALKLQVKLNKSKWFTTSTLGNVAFFLGDNYSTSVCTSDYMGCHPDCIYFTDDYVGFYMVVTPYAIHGGGGPSDNGFFNLKEKAFGKHYKLHPSHQHMPPPIWIVPKFKY</sequence>
<organism evidence="3 4">
    <name type="scientific">Dovyalis caffra</name>
    <dbReference type="NCBI Taxonomy" id="77055"/>
    <lineage>
        <taxon>Eukaryota</taxon>
        <taxon>Viridiplantae</taxon>
        <taxon>Streptophyta</taxon>
        <taxon>Embryophyta</taxon>
        <taxon>Tracheophyta</taxon>
        <taxon>Spermatophyta</taxon>
        <taxon>Magnoliopsida</taxon>
        <taxon>eudicotyledons</taxon>
        <taxon>Gunneridae</taxon>
        <taxon>Pentapetalae</taxon>
        <taxon>rosids</taxon>
        <taxon>fabids</taxon>
        <taxon>Malpighiales</taxon>
        <taxon>Salicaceae</taxon>
        <taxon>Flacourtieae</taxon>
        <taxon>Dovyalis</taxon>
    </lineage>
</organism>
<comment type="caution">
    <text evidence="3">The sequence shown here is derived from an EMBL/GenBank/DDBJ whole genome shotgun (WGS) entry which is preliminary data.</text>
</comment>
<evidence type="ECO:0000259" key="2">
    <source>
        <dbReference type="Pfam" id="PF03478"/>
    </source>
</evidence>
<reference evidence="3 4" key="1">
    <citation type="submission" date="2024-01" db="EMBL/GenBank/DDBJ databases">
        <authorList>
            <person name="Waweru B."/>
        </authorList>
    </citation>
    <scope>NUCLEOTIDE SEQUENCE [LARGE SCALE GENOMIC DNA]</scope>
</reference>
<dbReference type="AlphaFoldDB" id="A0AAV1SHH1"/>